<reference evidence="1 2" key="1">
    <citation type="submission" date="2007-06" db="EMBL/GenBank/DDBJ databases">
        <authorList>
            <person name="Dodson R.J."/>
            <person name="Harkins D."/>
            <person name="Paulsen I.T."/>
        </authorList>
    </citation>
    <scope>NUCLEOTIDE SEQUENCE [LARGE SCALE GENOMIC DNA]</scope>
    <source>
        <strain evidence="1 2">PA7</strain>
    </source>
</reference>
<dbReference type="HOGENOM" id="CLU_1473971_0_0_6"/>
<protein>
    <submittedName>
        <fullName evidence="1">Uncharacterized protein</fullName>
    </submittedName>
</protein>
<evidence type="ECO:0000313" key="1">
    <source>
        <dbReference type="EMBL" id="ABR85435.2"/>
    </source>
</evidence>
<proteinExistence type="predicted"/>
<name>A6V5S3_PSEP7</name>
<sequence>MQLITHKDKEECLAFFNGYFTADKKALFVGTLGFNDACLYFPRLIAALECFDFLFLIEQRPEVSAILQASADQNRHELERCLVGRSVSFGTVSIIADDTASIAGRSAASAFSQWLAKGYSDVIVDATTMSRGVCFPLVRQAYESAPTRAHVVIADRPASPLKAAAMYTESPQYMHGFQADMGTDEVTNAIKLWIPQLSENNHDSLERIYRKEQPDEVAPILPFPALDPRRGDRLLREFRRLILSDWDVNLLDIIYAHESDPTDVFETIKRIHSGRSMALGDFKATPPRTILSPSGSKMGSLGMLFAAIALDLPVIYCETMGYRCDDHAVPLVSTAMPDRMWHAWLRNR</sequence>
<dbReference type="KEGG" id="pap:PSPA7_3048"/>
<accession>A6V5S3</accession>
<dbReference type="RefSeq" id="WP_033986780.1">
    <property type="nucleotide sequence ID" value="NC_009656.1"/>
</dbReference>
<evidence type="ECO:0000313" key="2">
    <source>
        <dbReference type="Proteomes" id="UP000001582"/>
    </source>
</evidence>
<dbReference type="EMBL" id="CP000744">
    <property type="protein sequence ID" value="ABR85435.2"/>
    <property type="molecule type" value="Genomic_DNA"/>
</dbReference>
<reference evidence="1 2" key="2">
    <citation type="journal article" date="2010" name="PLoS ONE">
        <title>Complete genome sequence of the multiresistant taxonomic outlier Pseudomonas aeruginosa PA7.</title>
        <authorList>
            <person name="Roy P.H."/>
            <person name="Tetu S.G."/>
            <person name="Larouche A."/>
            <person name="Elbourne L."/>
            <person name="Tremblay S."/>
            <person name="Ren Q."/>
            <person name="Dodson R."/>
            <person name="Harkins D."/>
            <person name="Shay R."/>
            <person name="Watkins K."/>
            <person name="Mahamoud Y."/>
            <person name="Paulsen I.T."/>
        </authorList>
    </citation>
    <scope>NUCLEOTIDE SEQUENCE [LARGE SCALE GENOMIC DNA]</scope>
    <source>
        <strain evidence="1 2">PA7</strain>
    </source>
</reference>
<organism evidence="1 2">
    <name type="scientific">Pseudomonas paraeruginosa (strain DSM 24068 / PA7)</name>
    <name type="common">Pseudomonas aeruginosa (strain PA7)</name>
    <dbReference type="NCBI Taxonomy" id="381754"/>
    <lineage>
        <taxon>Bacteria</taxon>
        <taxon>Pseudomonadati</taxon>
        <taxon>Pseudomonadota</taxon>
        <taxon>Gammaproteobacteria</taxon>
        <taxon>Pseudomonadales</taxon>
        <taxon>Pseudomonadaceae</taxon>
        <taxon>Pseudomonas</taxon>
        <taxon>Pseudomonas paraeruginosa</taxon>
    </lineage>
</organism>
<gene>
    <name evidence="1" type="ordered locus">PSPA7_3048</name>
</gene>
<dbReference type="Proteomes" id="UP000001582">
    <property type="component" value="Chromosome"/>
</dbReference>
<dbReference type="AlphaFoldDB" id="A6V5S3"/>